<sequence>MEDWDADCLAANGGPRKLLLEEGGERRIPSSRGREVSVPQLPRRKSGSCSNGGALAGRSIETRAVLSSGKPGTKAAAAWHKRFRTGVSALAPKTPPEGPLSSQVLRTASELERYEVKRVACEEEFRGFRTFSWRVEAFRVLCGSGFGAYWAPRKLNQESATRAER</sequence>
<evidence type="ECO:0000256" key="1">
    <source>
        <dbReference type="SAM" id="MobiDB-lite"/>
    </source>
</evidence>
<dbReference type="EMBL" id="DF237146">
    <property type="protein sequence ID" value="GAQ84600.1"/>
    <property type="molecule type" value="Genomic_DNA"/>
</dbReference>
<dbReference type="AlphaFoldDB" id="A0A1Y1I0Y6"/>
<name>A0A1Y1I0Y6_KLENI</name>
<reference evidence="2 3" key="1">
    <citation type="journal article" date="2014" name="Nat. Commun.">
        <title>Klebsormidium flaccidum genome reveals primary factors for plant terrestrial adaptation.</title>
        <authorList>
            <person name="Hori K."/>
            <person name="Maruyama F."/>
            <person name="Fujisawa T."/>
            <person name="Togashi T."/>
            <person name="Yamamoto N."/>
            <person name="Seo M."/>
            <person name="Sato S."/>
            <person name="Yamada T."/>
            <person name="Mori H."/>
            <person name="Tajima N."/>
            <person name="Moriyama T."/>
            <person name="Ikeuchi M."/>
            <person name="Watanabe M."/>
            <person name="Wada H."/>
            <person name="Kobayashi K."/>
            <person name="Saito M."/>
            <person name="Masuda T."/>
            <person name="Sasaki-Sekimoto Y."/>
            <person name="Mashiguchi K."/>
            <person name="Awai K."/>
            <person name="Shimojima M."/>
            <person name="Masuda S."/>
            <person name="Iwai M."/>
            <person name="Nobusawa T."/>
            <person name="Narise T."/>
            <person name="Kondo S."/>
            <person name="Saito H."/>
            <person name="Sato R."/>
            <person name="Murakawa M."/>
            <person name="Ihara Y."/>
            <person name="Oshima-Yamada Y."/>
            <person name="Ohtaka K."/>
            <person name="Satoh M."/>
            <person name="Sonobe K."/>
            <person name="Ishii M."/>
            <person name="Ohtani R."/>
            <person name="Kanamori-Sato M."/>
            <person name="Honoki R."/>
            <person name="Miyazaki D."/>
            <person name="Mochizuki H."/>
            <person name="Umetsu J."/>
            <person name="Higashi K."/>
            <person name="Shibata D."/>
            <person name="Kamiya Y."/>
            <person name="Sato N."/>
            <person name="Nakamura Y."/>
            <person name="Tabata S."/>
            <person name="Ida S."/>
            <person name="Kurokawa K."/>
            <person name="Ohta H."/>
        </authorList>
    </citation>
    <scope>NUCLEOTIDE SEQUENCE [LARGE SCALE GENOMIC DNA]</scope>
    <source>
        <strain evidence="2 3">NIES-2285</strain>
    </source>
</reference>
<feature type="region of interest" description="Disordered" evidence="1">
    <location>
        <begin position="20"/>
        <end position="55"/>
    </location>
</feature>
<dbReference type="Proteomes" id="UP000054558">
    <property type="component" value="Unassembled WGS sequence"/>
</dbReference>
<protein>
    <submittedName>
        <fullName evidence="2">Uncharacterized protein</fullName>
    </submittedName>
</protein>
<proteinExistence type="predicted"/>
<organism evidence="2 3">
    <name type="scientific">Klebsormidium nitens</name>
    <name type="common">Green alga</name>
    <name type="synonym">Ulothrix nitens</name>
    <dbReference type="NCBI Taxonomy" id="105231"/>
    <lineage>
        <taxon>Eukaryota</taxon>
        <taxon>Viridiplantae</taxon>
        <taxon>Streptophyta</taxon>
        <taxon>Klebsormidiophyceae</taxon>
        <taxon>Klebsormidiales</taxon>
        <taxon>Klebsormidiaceae</taxon>
        <taxon>Klebsormidium</taxon>
    </lineage>
</organism>
<keyword evidence="3" id="KW-1185">Reference proteome</keyword>
<accession>A0A1Y1I0Y6</accession>
<gene>
    <name evidence="2" type="ORF">KFL_001970040</name>
</gene>
<evidence type="ECO:0000313" key="3">
    <source>
        <dbReference type="Proteomes" id="UP000054558"/>
    </source>
</evidence>
<feature type="compositionally biased region" description="Basic and acidic residues" evidence="1">
    <location>
        <begin position="20"/>
        <end position="35"/>
    </location>
</feature>
<evidence type="ECO:0000313" key="2">
    <source>
        <dbReference type="EMBL" id="GAQ84600.1"/>
    </source>
</evidence>